<evidence type="ECO:0000256" key="1">
    <source>
        <dbReference type="SAM" id="MobiDB-lite"/>
    </source>
</evidence>
<name>A0AAD5H970_9CHLO</name>
<sequence>MEGAAGAAAAAAAAGSTPSVPPAAFGQAAPVPLPPRFEPAAADAASAAEHPEHVHAPQPPRFQPVQAGQAPVNRLLRFEPPSPTLGATLAKLRRQLADGELVRKAAPARSLPPTATSRVASGTVAQLQPATHDFAPTDPSLRAALSGPTQILVAVTSRLRPAGRPSPGGGTGPCAAPAIALPTMAGAAAGRQHAAKPAAAAGSRPTQQTVAEAVTAAEGEGLPLLGRRRRKSKKDRGLLLTNPAALEEARSQRQPGVQCATVSCSSARAALDSSGWPKTGPQLKVLGEYYRQPFACAQKHEESLSEQDLAAFQASDEFKAAERLSSLGAALLHLAGTMSGELADRDRRRARHRELTSHLSESRAPLATLAGACPKRCNWLLDAKQPNWDTFIVPVPGAAAAAAAAGGA</sequence>
<dbReference type="AlphaFoldDB" id="A0AAD5H970"/>
<feature type="region of interest" description="Disordered" evidence="1">
    <location>
        <begin position="103"/>
        <end position="123"/>
    </location>
</feature>
<proteinExistence type="predicted"/>
<organism evidence="2 3">
    <name type="scientific">Chlorella ohadii</name>
    <dbReference type="NCBI Taxonomy" id="2649997"/>
    <lineage>
        <taxon>Eukaryota</taxon>
        <taxon>Viridiplantae</taxon>
        <taxon>Chlorophyta</taxon>
        <taxon>core chlorophytes</taxon>
        <taxon>Trebouxiophyceae</taxon>
        <taxon>Chlorellales</taxon>
        <taxon>Chlorellaceae</taxon>
        <taxon>Chlorella clade</taxon>
        <taxon>Chlorella</taxon>
    </lineage>
</organism>
<reference evidence="2" key="1">
    <citation type="submission" date="2020-11" db="EMBL/GenBank/DDBJ databases">
        <title>Chlorella ohadii genome sequencing and assembly.</title>
        <authorList>
            <person name="Murik O."/>
            <person name="Treves H."/>
            <person name="Kedem I."/>
            <person name="Shotland Y."/>
            <person name="Kaplan A."/>
        </authorList>
    </citation>
    <scope>NUCLEOTIDE SEQUENCE</scope>
    <source>
        <strain evidence="2">1</strain>
    </source>
</reference>
<gene>
    <name evidence="2" type="ORF">COHA_001746</name>
</gene>
<evidence type="ECO:0000313" key="3">
    <source>
        <dbReference type="Proteomes" id="UP001205105"/>
    </source>
</evidence>
<dbReference type="Proteomes" id="UP001205105">
    <property type="component" value="Unassembled WGS sequence"/>
</dbReference>
<evidence type="ECO:0000313" key="2">
    <source>
        <dbReference type="EMBL" id="KAI7844657.1"/>
    </source>
</evidence>
<keyword evidence="3" id="KW-1185">Reference proteome</keyword>
<feature type="compositionally biased region" description="Polar residues" evidence="1">
    <location>
        <begin position="113"/>
        <end position="123"/>
    </location>
</feature>
<feature type="region of interest" description="Disordered" evidence="1">
    <location>
        <begin position="1"/>
        <end position="67"/>
    </location>
</feature>
<comment type="caution">
    <text evidence="2">The sequence shown here is derived from an EMBL/GenBank/DDBJ whole genome shotgun (WGS) entry which is preliminary data.</text>
</comment>
<dbReference type="EMBL" id="JADXDR010000025">
    <property type="protein sequence ID" value="KAI7844657.1"/>
    <property type="molecule type" value="Genomic_DNA"/>
</dbReference>
<protein>
    <submittedName>
        <fullName evidence="2">Uncharacterized protein</fullName>
    </submittedName>
</protein>
<accession>A0AAD5H970</accession>
<feature type="compositionally biased region" description="Low complexity" evidence="1">
    <location>
        <begin position="1"/>
        <end position="15"/>
    </location>
</feature>